<keyword evidence="7 8" id="KW-0424">Laminin EGF-like domain</keyword>
<evidence type="ECO:0000256" key="5">
    <source>
        <dbReference type="ARBA" id="ARBA00023157"/>
    </source>
</evidence>
<keyword evidence="3" id="KW-0732">Signal</keyword>
<dbReference type="GO" id="GO:0009888">
    <property type="term" value="P:tissue development"/>
    <property type="evidence" value="ECO:0007669"/>
    <property type="project" value="TreeGrafter"/>
</dbReference>
<gene>
    <name evidence="10" type="ORF">GSLYS_00001905001</name>
</gene>
<feature type="disulfide bond" evidence="8">
    <location>
        <begin position="28"/>
        <end position="45"/>
    </location>
</feature>
<protein>
    <recommendedName>
        <fullName evidence="9">Laminin EGF-like domain-containing protein</fullName>
    </recommendedName>
</protein>
<dbReference type="Gene3D" id="2.10.25.10">
    <property type="entry name" value="Laminin"/>
    <property type="match status" value="3"/>
</dbReference>
<feature type="disulfide bond" evidence="8">
    <location>
        <begin position="47"/>
        <end position="56"/>
    </location>
</feature>
<dbReference type="PROSITE" id="PS50027">
    <property type="entry name" value="EGF_LAM_2"/>
    <property type="match status" value="3"/>
</dbReference>
<dbReference type="Proteomes" id="UP001497497">
    <property type="component" value="Unassembled WGS sequence"/>
</dbReference>
<feature type="disulfide bond" evidence="8">
    <location>
        <begin position="77"/>
        <end position="89"/>
    </location>
</feature>
<dbReference type="FunFam" id="2.10.25.10:FF:000090">
    <property type="entry name" value="laminin subunit alpha"/>
    <property type="match status" value="1"/>
</dbReference>
<dbReference type="Pfam" id="PF00053">
    <property type="entry name" value="EGF_laminin"/>
    <property type="match status" value="3"/>
</dbReference>
<keyword evidence="2" id="KW-0964">Secreted</keyword>
<feature type="disulfide bond" evidence="8">
    <location>
        <begin position="98"/>
        <end position="107"/>
    </location>
</feature>
<proteinExistence type="predicted"/>
<evidence type="ECO:0000256" key="7">
    <source>
        <dbReference type="ARBA" id="ARBA00023292"/>
    </source>
</evidence>
<reference evidence="10 11" key="1">
    <citation type="submission" date="2024-04" db="EMBL/GenBank/DDBJ databases">
        <authorList>
            <consortium name="Genoscope - CEA"/>
            <person name="William W."/>
        </authorList>
    </citation>
    <scope>NUCLEOTIDE SEQUENCE [LARGE SCALE GENOMIC DNA]</scope>
</reference>
<comment type="caution">
    <text evidence="10">The sequence shown here is derived from an EMBL/GenBank/DDBJ whole genome shotgun (WGS) entry which is preliminary data.</text>
</comment>
<feature type="disulfide bond" evidence="8">
    <location>
        <begin position="26"/>
        <end position="38"/>
    </location>
</feature>
<accession>A0AAV2H274</accession>
<evidence type="ECO:0000313" key="11">
    <source>
        <dbReference type="Proteomes" id="UP001497497"/>
    </source>
</evidence>
<dbReference type="FunFam" id="2.10.25.10:FF:000082">
    <property type="entry name" value="Laminin subunit alpha 1"/>
    <property type="match status" value="1"/>
</dbReference>
<feature type="domain" description="Laminin EGF-like" evidence="9">
    <location>
        <begin position="26"/>
        <end position="76"/>
    </location>
</feature>
<dbReference type="SMART" id="SM00180">
    <property type="entry name" value="EGF_Lam"/>
    <property type="match status" value="3"/>
</dbReference>
<comment type="subcellular location">
    <subcellularLocation>
        <location evidence="1">Secreted</location>
    </subcellularLocation>
</comment>
<keyword evidence="5 8" id="KW-1015">Disulfide bond</keyword>
<evidence type="ECO:0000256" key="6">
    <source>
        <dbReference type="ARBA" id="ARBA00023180"/>
    </source>
</evidence>
<name>A0AAV2H274_LYMST</name>
<feature type="disulfide bond" evidence="8">
    <location>
        <begin position="79"/>
        <end position="96"/>
    </location>
</feature>
<dbReference type="AlphaFoldDB" id="A0AAV2H274"/>
<dbReference type="InterPro" id="IPR002049">
    <property type="entry name" value="LE_dom"/>
</dbReference>
<comment type="caution">
    <text evidence="8">Lacks conserved residue(s) required for the propagation of feature annotation.</text>
</comment>
<evidence type="ECO:0000256" key="2">
    <source>
        <dbReference type="ARBA" id="ARBA00022525"/>
    </source>
</evidence>
<feature type="disulfide bond" evidence="8">
    <location>
        <begin position="146"/>
        <end position="155"/>
    </location>
</feature>
<dbReference type="GO" id="GO:0005576">
    <property type="term" value="C:extracellular region"/>
    <property type="evidence" value="ECO:0007669"/>
    <property type="project" value="UniProtKB-SubCell"/>
</dbReference>
<feature type="domain" description="Laminin EGF-like" evidence="9">
    <location>
        <begin position="125"/>
        <end position="172"/>
    </location>
</feature>
<dbReference type="FunFam" id="2.10.25.10:FF:000011">
    <property type="entry name" value="Cadherin EGF LAG seven-pass G-type receptor"/>
    <property type="match status" value="1"/>
</dbReference>
<keyword evidence="6" id="KW-0325">Glycoprotein</keyword>
<evidence type="ECO:0000256" key="8">
    <source>
        <dbReference type="PROSITE-ProRule" id="PRU00460"/>
    </source>
</evidence>
<dbReference type="PRINTS" id="PR00011">
    <property type="entry name" value="EGFLAMININ"/>
</dbReference>
<dbReference type="InterPro" id="IPR050440">
    <property type="entry name" value="Laminin/Netrin_ECM"/>
</dbReference>
<dbReference type="PANTHER" id="PTHR10574:SF406">
    <property type="entry name" value="LAMININ SUBUNIT ALPHA 5"/>
    <property type="match status" value="1"/>
</dbReference>
<dbReference type="PANTHER" id="PTHR10574">
    <property type="entry name" value="NETRIN/LAMININ-RELATED"/>
    <property type="match status" value="1"/>
</dbReference>
<organism evidence="10 11">
    <name type="scientific">Lymnaea stagnalis</name>
    <name type="common">Great pond snail</name>
    <name type="synonym">Helix stagnalis</name>
    <dbReference type="NCBI Taxonomy" id="6523"/>
    <lineage>
        <taxon>Eukaryota</taxon>
        <taxon>Metazoa</taxon>
        <taxon>Spiralia</taxon>
        <taxon>Lophotrochozoa</taxon>
        <taxon>Mollusca</taxon>
        <taxon>Gastropoda</taxon>
        <taxon>Heterobranchia</taxon>
        <taxon>Euthyneura</taxon>
        <taxon>Panpulmonata</taxon>
        <taxon>Hygrophila</taxon>
        <taxon>Lymnaeoidea</taxon>
        <taxon>Lymnaeidae</taxon>
        <taxon>Lymnaea</taxon>
    </lineage>
</organism>
<feature type="disulfide bond" evidence="8">
    <location>
        <begin position="125"/>
        <end position="137"/>
    </location>
</feature>
<sequence length="370" mass="39578">NTTGNNCQQCLEGFYGNASQQMCQECHCDISNSNSSICDPTFGQCSCLYGVGGRICDSCLLGYWGFNNDNITGCQHCGCVEAGSLNVTCNNDTGQCPCKPNTSGMQCNACNDGYYGLPLNPCQACDCNLTGAINASCNQTTGQCQCRPGVGGRRCDQCLPFFLNFTTEGCQECGLCQVSLGNEIKNLIDVGQDVLNKTTSVLLVQSEGGRLDVLSQNLNQSLEHLGLAGSNVTSVTDIVNDLNISSSALKTSFEATETKLSALSISSEQIKSNSSSEASRLSNLRAIANNLTSDISSYEDKITVYLLDLRTYNNTASLYFNRGSAVNGSMLTFLDELSSTAALLAQVQNTSEMDTTNELISHQVRCFSFV</sequence>
<evidence type="ECO:0000313" key="10">
    <source>
        <dbReference type="EMBL" id="CAL1527735.1"/>
    </source>
</evidence>
<dbReference type="EMBL" id="CAXITT010000021">
    <property type="protein sequence ID" value="CAL1527735.1"/>
    <property type="molecule type" value="Genomic_DNA"/>
</dbReference>
<keyword evidence="4" id="KW-0677">Repeat</keyword>
<dbReference type="PROSITE" id="PS01248">
    <property type="entry name" value="EGF_LAM_1"/>
    <property type="match status" value="2"/>
</dbReference>
<feature type="disulfide bond" evidence="8">
    <location>
        <begin position="127"/>
        <end position="144"/>
    </location>
</feature>
<dbReference type="CDD" id="cd00055">
    <property type="entry name" value="EGF_Lam"/>
    <property type="match status" value="3"/>
</dbReference>
<feature type="domain" description="Laminin EGF-like" evidence="9">
    <location>
        <begin position="77"/>
        <end position="124"/>
    </location>
</feature>
<evidence type="ECO:0000256" key="1">
    <source>
        <dbReference type="ARBA" id="ARBA00004613"/>
    </source>
</evidence>
<dbReference type="SUPFAM" id="SSF57196">
    <property type="entry name" value="EGF/Laminin"/>
    <property type="match status" value="3"/>
</dbReference>
<dbReference type="GO" id="GO:0009887">
    <property type="term" value="P:animal organ morphogenesis"/>
    <property type="evidence" value="ECO:0007669"/>
    <property type="project" value="TreeGrafter"/>
</dbReference>
<evidence type="ECO:0000256" key="3">
    <source>
        <dbReference type="ARBA" id="ARBA00022729"/>
    </source>
</evidence>
<feature type="non-terminal residue" evidence="10">
    <location>
        <position position="1"/>
    </location>
</feature>
<evidence type="ECO:0000256" key="4">
    <source>
        <dbReference type="ARBA" id="ARBA00022737"/>
    </source>
</evidence>
<evidence type="ECO:0000259" key="9">
    <source>
        <dbReference type="PROSITE" id="PS50027"/>
    </source>
</evidence>
<keyword evidence="11" id="KW-1185">Reference proteome</keyword>